<accession>A0A0K2UH62</accession>
<name>A0A0K2UH62_LEPSM</name>
<evidence type="ECO:0000313" key="1">
    <source>
        <dbReference type="EMBL" id="CDW37589.1"/>
    </source>
</evidence>
<sequence length="96" mass="11028">MEIKSIVYIRRINGLSAPGYGWSGSTGFYSWSRTWQSTGMIYQSSELCINKIRVPIPCLIPPRIFSPHFSRSSWNPLFNSLYHVNLRQATTDTLEV</sequence>
<organism evidence="1">
    <name type="scientific">Lepeophtheirus salmonis</name>
    <name type="common">Salmon louse</name>
    <name type="synonym">Caligus salmonis</name>
    <dbReference type="NCBI Taxonomy" id="72036"/>
    <lineage>
        <taxon>Eukaryota</taxon>
        <taxon>Metazoa</taxon>
        <taxon>Ecdysozoa</taxon>
        <taxon>Arthropoda</taxon>
        <taxon>Crustacea</taxon>
        <taxon>Multicrustacea</taxon>
        <taxon>Hexanauplia</taxon>
        <taxon>Copepoda</taxon>
        <taxon>Siphonostomatoida</taxon>
        <taxon>Caligidae</taxon>
        <taxon>Lepeophtheirus</taxon>
    </lineage>
</organism>
<dbReference type="EMBL" id="HACA01020228">
    <property type="protein sequence ID" value="CDW37589.1"/>
    <property type="molecule type" value="Transcribed_RNA"/>
</dbReference>
<reference evidence="1" key="1">
    <citation type="submission" date="2014-05" db="EMBL/GenBank/DDBJ databases">
        <authorList>
            <person name="Chronopoulou M."/>
        </authorList>
    </citation>
    <scope>NUCLEOTIDE SEQUENCE</scope>
    <source>
        <tissue evidence="1">Whole organism</tissue>
    </source>
</reference>
<proteinExistence type="predicted"/>
<protein>
    <submittedName>
        <fullName evidence="1">Uncharacterized protein</fullName>
    </submittedName>
</protein>
<dbReference type="AlphaFoldDB" id="A0A0K2UH62"/>